<dbReference type="SUPFAM" id="SSF54928">
    <property type="entry name" value="RNA-binding domain, RBD"/>
    <property type="match status" value="1"/>
</dbReference>
<evidence type="ECO:0000313" key="2">
    <source>
        <dbReference type="EMBL" id="KAL0098197.1"/>
    </source>
</evidence>
<gene>
    <name evidence="2" type="ORF">J3Q64DRAFT_1092355</name>
</gene>
<accession>A0ABR3BJW2</accession>
<keyword evidence="3" id="KW-1185">Reference proteome</keyword>
<dbReference type="PANTHER" id="PTHR20957:SF0">
    <property type="entry name" value="RNA-BINDING PROTEIN 48"/>
    <property type="match status" value="1"/>
</dbReference>
<evidence type="ECO:0000313" key="3">
    <source>
        <dbReference type="Proteomes" id="UP001448207"/>
    </source>
</evidence>
<protein>
    <recommendedName>
        <fullName evidence="4">RRM domain-containing protein</fullName>
    </recommendedName>
</protein>
<dbReference type="EMBL" id="JBCLYO010000001">
    <property type="protein sequence ID" value="KAL0098197.1"/>
    <property type="molecule type" value="Genomic_DNA"/>
</dbReference>
<dbReference type="Proteomes" id="UP001448207">
    <property type="component" value="Unassembled WGS sequence"/>
</dbReference>
<feature type="region of interest" description="Disordered" evidence="1">
    <location>
        <begin position="125"/>
        <end position="159"/>
    </location>
</feature>
<organism evidence="2 3">
    <name type="scientific">Phycomyces blakesleeanus</name>
    <dbReference type="NCBI Taxonomy" id="4837"/>
    <lineage>
        <taxon>Eukaryota</taxon>
        <taxon>Fungi</taxon>
        <taxon>Fungi incertae sedis</taxon>
        <taxon>Mucoromycota</taxon>
        <taxon>Mucoromycotina</taxon>
        <taxon>Mucoromycetes</taxon>
        <taxon>Mucorales</taxon>
        <taxon>Phycomycetaceae</taxon>
        <taxon>Phycomyces</taxon>
    </lineage>
</organism>
<evidence type="ECO:0000256" key="1">
    <source>
        <dbReference type="SAM" id="MobiDB-lite"/>
    </source>
</evidence>
<reference evidence="2 3" key="1">
    <citation type="submission" date="2024-04" db="EMBL/GenBank/DDBJ databases">
        <title>Symmetric and asymmetric DNA N6-adenine methylation regulates different biological responses in Mucorales.</title>
        <authorList>
            <consortium name="Lawrence Berkeley National Laboratory"/>
            <person name="Lax C."/>
            <person name="Mondo S.J."/>
            <person name="Osorio-Concepcion M."/>
            <person name="Muszewska A."/>
            <person name="Corrochano-Luque M."/>
            <person name="Gutierrez G."/>
            <person name="Riley R."/>
            <person name="Lipzen A."/>
            <person name="Guo J."/>
            <person name="Hundley H."/>
            <person name="Amirebrahimi M."/>
            <person name="Ng V."/>
            <person name="Lorenzo-Gutierrez D."/>
            <person name="Binder U."/>
            <person name="Yang J."/>
            <person name="Song Y."/>
            <person name="Canovas D."/>
            <person name="Navarro E."/>
            <person name="Freitag M."/>
            <person name="Gabaldon T."/>
            <person name="Grigoriev I.V."/>
            <person name="Corrochano L.M."/>
            <person name="Nicolas F.E."/>
            <person name="Garre V."/>
        </authorList>
    </citation>
    <scope>NUCLEOTIDE SEQUENCE [LARGE SCALE GENOMIC DNA]</scope>
    <source>
        <strain evidence="2 3">L51</strain>
    </source>
</reference>
<dbReference type="InterPro" id="IPR039599">
    <property type="entry name" value="RBM48"/>
</dbReference>
<sequence>MSSRPEYRDSKTPRAVKVYSVAQESRHIIISNVPALGLSENLLKQCSLYGAVEEIRSLDDHASVEEFTKVYYLRLGTVDAARRLKQAMDDRPFYSNLLTIAYAPYYETVHDARLKLQNRRNAIHQKLSPVPRSSVKKRPLPQPSYGSLSPDDPQQQKSVWRAHALHEPSSQVTSTVRECIQAAATLPAAPIPEKKKRRRI</sequence>
<proteinExistence type="predicted"/>
<name>A0ABR3BJW2_PHYBL</name>
<dbReference type="InterPro" id="IPR035979">
    <property type="entry name" value="RBD_domain_sf"/>
</dbReference>
<evidence type="ECO:0008006" key="4">
    <source>
        <dbReference type="Google" id="ProtNLM"/>
    </source>
</evidence>
<dbReference type="PANTHER" id="PTHR20957">
    <property type="entry name" value="RNA-BINDING PROTEIN 48"/>
    <property type="match status" value="1"/>
</dbReference>
<feature type="compositionally biased region" description="Polar residues" evidence="1">
    <location>
        <begin position="144"/>
        <end position="158"/>
    </location>
</feature>
<comment type="caution">
    <text evidence="2">The sequence shown here is derived from an EMBL/GenBank/DDBJ whole genome shotgun (WGS) entry which is preliminary data.</text>
</comment>